<sequence length="233" mass="25628">MSRVPGLVFVQSKIKSTDMLSPEVFKKWYEEAHIPDLLASPASGVGAAARYIAADVHDESAARGFPYLAVYPEVDLNWIASDECTFLKVPLHHSILPAPSHAIFDVADFQMGAYEPLAKVEIAAFEGSAKHLVVVTLDAAVAEGRDQQQVLQEAVDALGEAVPLRSTLIKYGFAPTRRPPRDWGVDGERFFIGRKFLAFHQFNELPVHIPSQGETPPIVLNLLRAFGNLEARI</sequence>
<comment type="caution">
    <text evidence="1">The sequence shown here is derived from an EMBL/GenBank/DDBJ whole genome shotgun (WGS) entry which is preliminary data.</text>
</comment>
<protein>
    <submittedName>
        <fullName evidence="1">Uncharacterized protein</fullName>
    </submittedName>
</protein>
<name>A0AA40DLY2_9PEZI</name>
<evidence type="ECO:0000313" key="1">
    <source>
        <dbReference type="EMBL" id="KAK0708050.1"/>
    </source>
</evidence>
<accession>A0AA40DLY2</accession>
<organism evidence="1 2">
    <name type="scientific">Lasiosphaeris hirsuta</name>
    <dbReference type="NCBI Taxonomy" id="260670"/>
    <lineage>
        <taxon>Eukaryota</taxon>
        <taxon>Fungi</taxon>
        <taxon>Dikarya</taxon>
        <taxon>Ascomycota</taxon>
        <taxon>Pezizomycotina</taxon>
        <taxon>Sordariomycetes</taxon>
        <taxon>Sordariomycetidae</taxon>
        <taxon>Sordariales</taxon>
        <taxon>Lasiosphaeriaceae</taxon>
        <taxon>Lasiosphaeris</taxon>
    </lineage>
</organism>
<proteinExistence type="predicted"/>
<gene>
    <name evidence="1" type="ORF">B0H67DRAFT_326711</name>
</gene>
<dbReference type="Proteomes" id="UP001172102">
    <property type="component" value="Unassembled WGS sequence"/>
</dbReference>
<reference evidence="1" key="1">
    <citation type="submission" date="2023-06" db="EMBL/GenBank/DDBJ databases">
        <title>Genome-scale phylogeny and comparative genomics of the fungal order Sordariales.</title>
        <authorList>
            <consortium name="Lawrence Berkeley National Laboratory"/>
            <person name="Hensen N."/>
            <person name="Bonometti L."/>
            <person name="Westerberg I."/>
            <person name="Brannstrom I.O."/>
            <person name="Guillou S."/>
            <person name="Cros-Aarteil S."/>
            <person name="Calhoun S."/>
            <person name="Haridas S."/>
            <person name="Kuo A."/>
            <person name="Mondo S."/>
            <person name="Pangilinan J."/>
            <person name="Riley R."/>
            <person name="Labutti K."/>
            <person name="Andreopoulos B."/>
            <person name="Lipzen A."/>
            <person name="Chen C."/>
            <person name="Yanf M."/>
            <person name="Daum C."/>
            <person name="Ng V."/>
            <person name="Clum A."/>
            <person name="Steindorff A."/>
            <person name="Ohm R."/>
            <person name="Martin F."/>
            <person name="Silar P."/>
            <person name="Natvig D."/>
            <person name="Lalanne C."/>
            <person name="Gautier V."/>
            <person name="Ament-Velasquez S.L."/>
            <person name="Kruys A."/>
            <person name="Hutchinson M.I."/>
            <person name="Powell A.J."/>
            <person name="Barry K."/>
            <person name="Miller A.N."/>
            <person name="Grigoriev I.V."/>
            <person name="Debuchy R."/>
            <person name="Gladieux P."/>
            <person name="Thoren M.H."/>
            <person name="Johannesson H."/>
        </authorList>
    </citation>
    <scope>NUCLEOTIDE SEQUENCE</scope>
    <source>
        <strain evidence="1">SMH4607-1</strain>
    </source>
</reference>
<dbReference type="EMBL" id="JAUKUA010000006">
    <property type="protein sequence ID" value="KAK0708050.1"/>
    <property type="molecule type" value="Genomic_DNA"/>
</dbReference>
<dbReference type="AlphaFoldDB" id="A0AA40DLY2"/>
<evidence type="ECO:0000313" key="2">
    <source>
        <dbReference type="Proteomes" id="UP001172102"/>
    </source>
</evidence>
<keyword evidence="2" id="KW-1185">Reference proteome</keyword>